<gene>
    <name evidence="1" type="ORF">PoMZ_13720</name>
</gene>
<reference evidence="1 2" key="1">
    <citation type="journal article" date="2019" name="Mol. Biol. Evol.">
        <title>Blast fungal genomes show frequent chromosomal changes, gene gains and losses, and effector gene turnover.</title>
        <authorList>
            <person name="Gomez Luciano L.B."/>
            <person name="Jason Tsai I."/>
            <person name="Chuma I."/>
            <person name="Tosa Y."/>
            <person name="Chen Y.H."/>
            <person name="Li J.Y."/>
            <person name="Li M.Y."/>
            <person name="Jade Lu M.Y."/>
            <person name="Nakayashiki H."/>
            <person name="Li W.H."/>
        </authorList>
    </citation>
    <scope>NUCLEOTIDE SEQUENCE [LARGE SCALE GENOMIC DNA]</scope>
    <source>
        <strain evidence="1">MZ5-1-6</strain>
    </source>
</reference>
<dbReference type="Proteomes" id="UP000294847">
    <property type="component" value="Chromosome 7"/>
</dbReference>
<protein>
    <submittedName>
        <fullName evidence="1">Uncharacterized protein</fullName>
    </submittedName>
</protein>
<sequence length="122" mass="14543">MNSLISREGFSDRPPCWQLKDEVEYERMHNLLIDRCEQLQDTIFSKELIEQELCLTKDALIETTSQLRSTNENLQKLRTAAKTEARFKHQLILTLWNRLSETQQVKIKRTSKKRKYNNFLKG</sequence>
<evidence type="ECO:0000313" key="1">
    <source>
        <dbReference type="EMBL" id="QBZ66733.1"/>
    </source>
</evidence>
<organism evidence="1 2">
    <name type="scientific">Pyricularia oryzae</name>
    <name type="common">Rice blast fungus</name>
    <name type="synonym">Magnaporthe oryzae</name>
    <dbReference type="NCBI Taxonomy" id="318829"/>
    <lineage>
        <taxon>Eukaryota</taxon>
        <taxon>Fungi</taxon>
        <taxon>Dikarya</taxon>
        <taxon>Ascomycota</taxon>
        <taxon>Pezizomycotina</taxon>
        <taxon>Sordariomycetes</taxon>
        <taxon>Sordariomycetidae</taxon>
        <taxon>Magnaporthales</taxon>
        <taxon>Pyriculariaceae</taxon>
        <taxon>Pyricularia</taxon>
    </lineage>
</organism>
<accession>A0A4P7NW87</accession>
<dbReference type="AlphaFoldDB" id="A0A4P7NW87"/>
<proteinExistence type="predicted"/>
<evidence type="ECO:0000313" key="2">
    <source>
        <dbReference type="Proteomes" id="UP000294847"/>
    </source>
</evidence>
<name>A0A4P7NW87_PYROR</name>
<dbReference type="EMBL" id="CP034210">
    <property type="protein sequence ID" value="QBZ66733.1"/>
    <property type="molecule type" value="Genomic_DNA"/>
</dbReference>